<keyword evidence="1 5" id="KW-0238">DNA-binding</keyword>
<feature type="DNA-binding region" description="Homeobox" evidence="5">
    <location>
        <begin position="239"/>
        <end position="301"/>
    </location>
</feature>
<feature type="region of interest" description="Disordered" evidence="6">
    <location>
        <begin position="220"/>
        <end position="243"/>
    </location>
</feature>
<dbReference type="SMART" id="SM00355">
    <property type="entry name" value="ZnF_C2H2"/>
    <property type="match status" value="2"/>
</dbReference>
<feature type="domain" description="C2H2-type" evidence="8">
    <location>
        <begin position="503"/>
        <end position="534"/>
    </location>
</feature>
<keyword evidence="2 5" id="KW-0371">Homeobox</keyword>
<gene>
    <name evidence="9" type="ORF">VTL71DRAFT_11753</name>
</gene>
<dbReference type="Proteomes" id="UP001595075">
    <property type="component" value="Unassembled WGS sequence"/>
</dbReference>
<name>A0ABR4CR48_9HELO</name>
<accession>A0ABR4CR48</accession>
<dbReference type="InterPro" id="IPR001356">
    <property type="entry name" value="HD"/>
</dbReference>
<keyword evidence="3 5" id="KW-0539">Nucleus</keyword>
<dbReference type="SMART" id="SM00389">
    <property type="entry name" value="HOX"/>
    <property type="match status" value="1"/>
</dbReference>
<dbReference type="EMBL" id="JAZHXI010000004">
    <property type="protein sequence ID" value="KAL2072410.1"/>
    <property type="molecule type" value="Genomic_DNA"/>
</dbReference>
<feature type="compositionally biased region" description="Low complexity" evidence="6">
    <location>
        <begin position="343"/>
        <end position="358"/>
    </location>
</feature>
<dbReference type="Pfam" id="PF05920">
    <property type="entry name" value="Homeobox_KN"/>
    <property type="match status" value="1"/>
</dbReference>
<feature type="region of interest" description="Disordered" evidence="6">
    <location>
        <begin position="301"/>
        <end position="429"/>
    </location>
</feature>
<dbReference type="InterPro" id="IPR013087">
    <property type="entry name" value="Znf_C2H2_type"/>
</dbReference>
<dbReference type="PANTHER" id="PTHR11850">
    <property type="entry name" value="HOMEOBOX PROTEIN TRANSCRIPTION FACTORS"/>
    <property type="match status" value="1"/>
</dbReference>
<dbReference type="PROSITE" id="PS50071">
    <property type="entry name" value="HOMEOBOX_2"/>
    <property type="match status" value="1"/>
</dbReference>
<feature type="domain" description="C2H2-type" evidence="8">
    <location>
        <begin position="437"/>
        <end position="460"/>
    </location>
</feature>
<dbReference type="InterPro" id="IPR009057">
    <property type="entry name" value="Homeodomain-like_sf"/>
</dbReference>
<keyword evidence="4" id="KW-0863">Zinc-finger</keyword>
<feature type="compositionally biased region" description="Basic residues" evidence="6">
    <location>
        <begin position="406"/>
        <end position="415"/>
    </location>
</feature>
<evidence type="ECO:0000313" key="10">
    <source>
        <dbReference type="Proteomes" id="UP001595075"/>
    </source>
</evidence>
<organism evidence="9 10">
    <name type="scientific">Oculimacula yallundae</name>
    <dbReference type="NCBI Taxonomy" id="86028"/>
    <lineage>
        <taxon>Eukaryota</taxon>
        <taxon>Fungi</taxon>
        <taxon>Dikarya</taxon>
        <taxon>Ascomycota</taxon>
        <taxon>Pezizomycotina</taxon>
        <taxon>Leotiomycetes</taxon>
        <taxon>Helotiales</taxon>
        <taxon>Ploettnerulaceae</taxon>
        <taxon>Oculimacula</taxon>
    </lineage>
</organism>
<dbReference type="CDD" id="cd00086">
    <property type="entry name" value="homeodomain"/>
    <property type="match status" value="1"/>
</dbReference>
<dbReference type="SUPFAM" id="SSF46689">
    <property type="entry name" value="Homeodomain-like"/>
    <property type="match status" value="1"/>
</dbReference>
<dbReference type="PROSITE" id="PS00028">
    <property type="entry name" value="ZINC_FINGER_C2H2_1"/>
    <property type="match status" value="1"/>
</dbReference>
<protein>
    <submittedName>
        <fullName evidence="9">Uncharacterized protein</fullName>
    </submittedName>
</protein>
<dbReference type="InterPro" id="IPR008422">
    <property type="entry name" value="KN_HD"/>
</dbReference>
<evidence type="ECO:0000256" key="4">
    <source>
        <dbReference type="PROSITE-ProRule" id="PRU00042"/>
    </source>
</evidence>
<evidence type="ECO:0000259" key="8">
    <source>
        <dbReference type="PROSITE" id="PS50157"/>
    </source>
</evidence>
<keyword evidence="10" id="KW-1185">Reference proteome</keyword>
<evidence type="ECO:0000259" key="7">
    <source>
        <dbReference type="PROSITE" id="PS50071"/>
    </source>
</evidence>
<feature type="compositionally biased region" description="Basic and acidic residues" evidence="6">
    <location>
        <begin position="416"/>
        <end position="427"/>
    </location>
</feature>
<keyword evidence="4" id="KW-0479">Metal-binding</keyword>
<sequence length="617" mass="69799">MTMFRRPGMPVLTLNTQDMEETAGSLTHQYQPLDLELDQSPLETFIFDDSQDLPSWDSLLDNPPLDNWDAPLERLSFSPDITTHFPVPLTSDNGHGDYVAENDLLRDWPTNVEKVVPNEQDFLRWVNGAYRPPEPCSYCRYNRLECLIIRTTFSNPNPVAACSSCVALFRECSLAIGEKRKPSEFETNQPIMGHLHGVNEEFEDGLEFVDWGDEADISAPTSLPEPSLMAGEASASVSPAKGKRAISKQDIRVLKAWLSDHQHAPYPSEEEKLELKNTTGLTLMQISNWFANARRRQRHVQGIPIPGRGRGSKQKSSSPSSGDLSPISRWQNSPPEDDAVDPSAVARALAAASSTYSSHHSRGRLTRHPSFDNNSVSSIDTNRSSISTSSSNSGYSSFASHQSFTRPKRRRRQKREHTDKDKDKDKAQTPNTFTAAFHCTFCTDSFKKRHDWQRHEKSIHLPLEHWICCSTPGTLTTPLHSPQCLFCGLPNPSEAHLNSHEHNSCSERPASERAFRRKDHLRQHLVKFHRCERPLDAVYEIWKVEWGELRSRCGYCDAWLGSWEARTEHLASHFKEGVERSDWIGDWGFDEEVLKMLQNAELPGVEEVGGEMAVESL</sequence>
<proteinExistence type="predicted"/>
<evidence type="ECO:0000256" key="6">
    <source>
        <dbReference type="SAM" id="MobiDB-lite"/>
    </source>
</evidence>
<evidence type="ECO:0000313" key="9">
    <source>
        <dbReference type="EMBL" id="KAL2072410.1"/>
    </source>
</evidence>
<comment type="caution">
    <text evidence="9">The sequence shown here is derived from an EMBL/GenBank/DDBJ whole genome shotgun (WGS) entry which is preliminary data.</text>
</comment>
<evidence type="ECO:0000256" key="2">
    <source>
        <dbReference type="ARBA" id="ARBA00023155"/>
    </source>
</evidence>
<evidence type="ECO:0000256" key="5">
    <source>
        <dbReference type="PROSITE-ProRule" id="PRU00108"/>
    </source>
</evidence>
<dbReference type="PROSITE" id="PS50157">
    <property type="entry name" value="ZINC_FINGER_C2H2_2"/>
    <property type="match status" value="2"/>
</dbReference>
<evidence type="ECO:0000256" key="1">
    <source>
        <dbReference type="ARBA" id="ARBA00023125"/>
    </source>
</evidence>
<dbReference type="Gene3D" id="1.10.10.60">
    <property type="entry name" value="Homeodomain-like"/>
    <property type="match status" value="1"/>
</dbReference>
<comment type="subcellular location">
    <subcellularLocation>
        <location evidence="5">Nucleus</location>
    </subcellularLocation>
</comment>
<reference evidence="9 10" key="1">
    <citation type="journal article" date="2024" name="Commun. Biol.">
        <title>Comparative genomic analysis of thermophilic fungi reveals convergent evolutionary adaptations and gene losses.</title>
        <authorList>
            <person name="Steindorff A.S."/>
            <person name="Aguilar-Pontes M.V."/>
            <person name="Robinson A.J."/>
            <person name="Andreopoulos B."/>
            <person name="LaButti K."/>
            <person name="Kuo A."/>
            <person name="Mondo S."/>
            <person name="Riley R."/>
            <person name="Otillar R."/>
            <person name="Haridas S."/>
            <person name="Lipzen A."/>
            <person name="Grimwood J."/>
            <person name="Schmutz J."/>
            <person name="Clum A."/>
            <person name="Reid I.D."/>
            <person name="Moisan M.C."/>
            <person name="Butler G."/>
            <person name="Nguyen T.T.M."/>
            <person name="Dewar K."/>
            <person name="Conant G."/>
            <person name="Drula E."/>
            <person name="Henrissat B."/>
            <person name="Hansel C."/>
            <person name="Singer S."/>
            <person name="Hutchinson M.I."/>
            <person name="de Vries R.P."/>
            <person name="Natvig D.O."/>
            <person name="Powell A.J."/>
            <person name="Tsang A."/>
            <person name="Grigoriev I.V."/>
        </authorList>
    </citation>
    <scope>NUCLEOTIDE SEQUENCE [LARGE SCALE GENOMIC DNA]</scope>
    <source>
        <strain evidence="9 10">CBS 494.80</strain>
    </source>
</reference>
<keyword evidence="4" id="KW-0862">Zinc</keyword>
<evidence type="ECO:0000256" key="3">
    <source>
        <dbReference type="ARBA" id="ARBA00023242"/>
    </source>
</evidence>
<feature type="compositionally biased region" description="Low complexity" evidence="6">
    <location>
        <begin position="375"/>
        <end position="400"/>
    </location>
</feature>
<dbReference type="InterPro" id="IPR050224">
    <property type="entry name" value="TALE_homeobox"/>
</dbReference>
<feature type="compositionally biased region" description="Low complexity" evidence="6">
    <location>
        <begin position="314"/>
        <end position="329"/>
    </location>
</feature>
<feature type="domain" description="Homeobox" evidence="7">
    <location>
        <begin position="237"/>
        <end position="300"/>
    </location>
</feature>